<evidence type="ECO:0000259" key="4">
    <source>
        <dbReference type="Pfam" id="PF08241"/>
    </source>
</evidence>
<dbReference type="STRING" id="1448308.A0A2T2NJH2"/>
<feature type="domain" description="Methyltransferase type 11" evidence="4">
    <location>
        <begin position="50"/>
        <end position="141"/>
    </location>
</feature>
<proteinExistence type="inferred from homology"/>
<dbReference type="AlphaFoldDB" id="A0A2T2NJH2"/>
<dbReference type="Pfam" id="PF08241">
    <property type="entry name" value="Methyltransf_11"/>
    <property type="match status" value="1"/>
</dbReference>
<dbReference type="GO" id="GO:0032259">
    <property type="term" value="P:methylation"/>
    <property type="evidence" value="ECO:0007669"/>
    <property type="project" value="UniProtKB-KW"/>
</dbReference>
<dbReference type="InterPro" id="IPR029063">
    <property type="entry name" value="SAM-dependent_MTases_sf"/>
</dbReference>
<keyword evidence="2 5" id="KW-0489">Methyltransferase</keyword>
<dbReference type="InterPro" id="IPR051052">
    <property type="entry name" value="Diverse_substrate_MTase"/>
</dbReference>
<dbReference type="CDD" id="cd02440">
    <property type="entry name" value="AdoMet_MTases"/>
    <property type="match status" value="1"/>
</dbReference>
<evidence type="ECO:0000256" key="3">
    <source>
        <dbReference type="ARBA" id="ARBA00022679"/>
    </source>
</evidence>
<comment type="similarity">
    <text evidence="1">Belongs to the methyltransferase superfamily.</text>
</comment>
<keyword evidence="3 5" id="KW-0808">Transferase</keyword>
<keyword evidence="6" id="KW-1185">Reference proteome</keyword>
<dbReference type="PANTHER" id="PTHR44942:SF4">
    <property type="entry name" value="METHYLTRANSFERASE TYPE 11 DOMAIN-CONTAINING PROTEIN"/>
    <property type="match status" value="1"/>
</dbReference>
<dbReference type="PANTHER" id="PTHR44942">
    <property type="entry name" value="METHYLTRANSF_11 DOMAIN-CONTAINING PROTEIN"/>
    <property type="match status" value="1"/>
</dbReference>
<dbReference type="OrthoDB" id="10027013at2759"/>
<gene>
    <name evidence="5" type="ORF">BS50DRAFT_636329</name>
</gene>
<dbReference type="InterPro" id="IPR013216">
    <property type="entry name" value="Methyltransf_11"/>
</dbReference>
<organism evidence="5 6">
    <name type="scientific">Corynespora cassiicola Philippines</name>
    <dbReference type="NCBI Taxonomy" id="1448308"/>
    <lineage>
        <taxon>Eukaryota</taxon>
        <taxon>Fungi</taxon>
        <taxon>Dikarya</taxon>
        <taxon>Ascomycota</taxon>
        <taxon>Pezizomycotina</taxon>
        <taxon>Dothideomycetes</taxon>
        <taxon>Pleosporomycetidae</taxon>
        <taxon>Pleosporales</taxon>
        <taxon>Corynesporascaceae</taxon>
        <taxon>Corynespora</taxon>
    </lineage>
</organism>
<evidence type="ECO:0000256" key="2">
    <source>
        <dbReference type="ARBA" id="ARBA00022603"/>
    </source>
</evidence>
<accession>A0A2T2NJH2</accession>
<evidence type="ECO:0000313" key="5">
    <source>
        <dbReference type="EMBL" id="PSN65577.1"/>
    </source>
</evidence>
<reference evidence="5 6" key="1">
    <citation type="journal article" date="2018" name="Front. Microbiol.">
        <title>Genome-Wide Analysis of Corynespora cassiicola Leaf Fall Disease Putative Effectors.</title>
        <authorList>
            <person name="Lopez D."/>
            <person name="Ribeiro S."/>
            <person name="Label P."/>
            <person name="Fumanal B."/>
            <person name="Venisse J.S."/>
            <person name="Kohler A."/>
            <person name="de Oliveira R.R."/>
            <person name="Labutti K."/>
            <person name="Lipzen A."/>
            <person name="Lail K."/>
            <person name="Bauer D."/>
            <person name="Ohm R.A."/>
            <person name="Barry K.W."/>
            <person name="Spatafora J."/>
            <person name="Grigoriev I.V."/>
            <person name="Martin F.M."/>
            <person name="Pujade-Renaud V."/>
        </authorList>
    </citation>
    <scope>NUCLEOTIDE SEQUENCE [LARGE SCALE GENOMIC DNA]</scope>
    <source>
        <strain evidence="5 6">Philippines</strain>
    </source>
</reference>
<protein>
    <submittedName>
        <fullName evidence="5">Methyltransferase</fullName>
    </submittedName>
</protein>
<dbReference type="GO" id="GO:0008757">
    <property type="term" value="F:S-adenosylmethionine-dependent methyltransferase activity"/>
    <property type="evidence" value="ECO:0007669"/>
    <property type="project" value="InterPro"/>
</dbReference>
<name>A0A2T2NJH2_CORCC</name>
<dbReference type="Gene3D" id="3.40.50.150">
    <property type="entry name" value="Vaccinia Virus protein VP39"/>
    <property type="match status" value="1"/>
</dbReference>
<evidence type="ECO:0000256" key="1">
    <source>
        <dbReference type="ARBA" id="ARBA00008361"/>
    </source>
</evidence>
<dbReference type="Proteomes" id="UP000240883">
    <property type="component" value="Unassembled WGS sequence"/>
</dbReference>
<evidence type="ECO:0000313" key="6">
    <source>
        <dbReference type="Proteomes" id="UP000240883"/>
    </source>
</evidence>
<sequence>MAAHRISERAVTGFANASHYDEHRPSYPLDALVRLMDAAAVSSLSGARIVDLAAGTGKLTELLSARGEQFDIVAVEPHEGMREQLARKHLNNVTVKSGLSTAIPVEPESVDAVFAAQAFHWFANEASLKEIHRVLKPGSVLGLIWNAEDYNSPQSHPASSTWQSTIRDHLFSLDAVTNDHEPRFRHDQWRNVFENQVSSTPITAAIAGGTNSLFSLPLGEEKVKWSVWLEKEALWSRLRTLGHVAVLEGEQLEATRRVFESALSGDDVERNAKGEILVQGTTVLAWTSKIP</sequence>
<dbReference type="EMBL" id="KZ678137">
    <property type="protein sequence ID" value="PSN65577.1"/>
    <property type="molecule type" value="Genomic_DNA"/>
</dbReference>
<dbReference type="SUPFAM" id="SSF53335">
    <property type="entry name" value="S-adenosyl-L-methionine-dependent methyltransferases"/>
    <property type="match status" value="1"/>
</dbReference>